<dbReference type="EMBL" id="BNJQ01000009">
    <property type="protein sequence ID" value="GHP05269.1"/>
    <property type="molecule type" value="Genomic_DNA"/>
</dbReference>
<dbReference type="OrthoDB" id="10641388at2759"/>
<evidence type="ECO:0000313" key="2">
    <source>
        <dbReference type="EMBL" id="GHP05269.1"/>
    </source>
</evidence>
<dbReference type="Proteomes" id="UP000660262">
    <property type="component" value="Unassembled WGS sequence"/>
</dbReference>
<keyword evidence="3" id="KW-1185">Reference proteome</keyword>
<reference evidence="2" key="1">
    <citation type="submission" date="2020-10" db="EMBL/GenBank/DDBJ databases">
        <title>Unveiling of a novel bifunctional photoreceptor, Dualchrome1, isolated from a cosmopolitan green alga.</title>
        <authorList>
            <person name="Suzuki S."/>
            <person name="Kawachi M."/>
        </authorList>
    </citation>
    <scope>NUCLEOTIDE SEQUENCE</scope>
    <source>
        <strain evidence="2">NIES 2893</strain>
    </source>
</reference>
<protein>
    <submittedName>
        <fullName evidence="2">Uncharacterized protein</fullName>
    </submittedName>
</protein>
<name>A0A830HJ11_9CHLO</name>
<dbReference type="AlphaFoldDB" id="A0A830HJ11"/>
<sequence>MAHARCLSSGCSTCAYVFGASSLEDDSAGSSSFVSALSELDDRIKQVSREFEQIQAGGNGQNDDNGKGGADDVAKQDELDDGEDAELVKHRERAKYVASTFDDHTRSVKETLSLATNSLQKADKWKSRTLTNLKENPEPMRASRIAITNLKDIQEMAPGYYGEQGGKGSAKPSGVAPRPKVDWYIGCPVSRPKLKPLGKSEREHSTKILGSSPTLASPFRYATYFCDILPEPLYEDINKYWPPDNVMDNFAQKSKTCKSTGCRFYVSALEKLGGKEPKALSNWESWPKAKDAWTRLRNVVFSPEFERALFAKLQVRKPVRRREIRVFTDRSGWSNGRVHSDRDAKKVATMQLYFPETKDIQYDYGTCLHTTSQYKSGKPIAGNAKEKESACNAKFKFIRNSGYSFRPGTNSWHSAPNGNIRHWKEYNRYTILINWY</sequence>
<proteinExistence type="predicted"/>
<evidence type="ECO:0000256" key="1">
    <source>
        <dbReference type="SAM" id="MobiDB-lite"/>
    </source>
</evidence>
<accession>A0A830HJ11</accession>
<organism evidence="2 3">
    <name type="scientific">Pycnococcus provasolii</name>
    <dbReference type="NCBI Taxonomy" id="41880"/>
    <lineage>
        <taxon>Eukaryota</taxon>
        <taxon>Viridiplantae</taxon>
        <taxon>Chlorophyta</taxon>
        <taxon>Pseudoscourfieldiophyceae</taxon>
        <taxon>Pseudoscourfieldiales</taxon>
        <taxon>Pycnococcaceae</taxon>
        <taxon>Pycnococcus</taxon>
    </lineage>
</organism>
<comment type="caution">
    <text evidence="2">The sequence shown here is derived from an EMBL/GenBank/DDBJ whole genome shotgun (WGS) entry which is preliminary data.</text>
</comment>
<evidence type="ECO:0000313" key="3">
    <source>
        <dbReference type="Proteomes" id="UP000660262"/>
    </source>
</evidence>
<feature type="region of interest" description="Disordered" evidence="1">
    <location>
        <begin position="54"/>
        <end position="88"/>
    </location>
</feature>
<gene>
    <name evidence="2" type="ORF">PPROV_000402100</name>
</gene>
<feature type="compositionally biased region" description="Basic and acidic residues" evidence="1">
    <location>
        <begin position="64"/>
        <end position="77"/>
    </location>
</feature>